<feature type="region of interest" description="Disordered" evidence="1">
    <location>
        <begin position="1"/>
        <end position="41"/>
    </location>
</feature>
<keyword evidence="4" id="KW-1185">Reference proteome</keyword>
<evidence type="ECO:0000313" key="3">
    <source>
        <dbReference type="EMBL" id="KAA8884806.1"/>
    </source>
</evidence>
<dbReference type="SUPFAM" id="SSF51735">
    <property type="entry name" value="NAD(P)-binding Rossmann-fold domains"/>
    <property type="match status" value="1"/>
</dbReference>
<gene>
    <name evidence="3" type="ORF">F3087_33115</name>
</gene>
<evidence type="ECO:0000313" key="4">
    <source>
        <dbReference type="Proteomes" id="UP000323876"/>
    </source>
</evidence>
<evidence type="ECO:0000259" key="2">
    <source>
        <dbReference type="Pfam" id="PF07993"/>
    </source>
</evidence>
<dbReference type="OrthoDB" id="4567342at2"/>
<accession>A0A5N0E778</accession>
<dbReference type="Pfam" id="PF07993">
    <property type="entry name" value="NAD_binding_4"/>
    <property type="match status" value="1"/>
</dbReference>
<feature type="domain" description="Thioester reductase (TE)" evidence="2">
    <location>
        <begin position="58"/>
        <end position="298"/>
    </location>
</feature>
<evidence type="ECO:0000256" key="1">
    <source>
        <dbReference type="SAM" id="MobiDB-lite"/>
    </source>
</evidence>
<dbReference type="Gene3D" id="3.40.50.720">
    <property type="entry name" value="NAD(P)-binding Rossmann-like Domain"/>
    <property type="match status" value="1"/>
</dbReference>
<proteinExistence type="predicted"/>
<reference evidence="3 4" key="1">
    <citation type="submission" date="2019-09" db="EMBL/GenBank/DDBJ databases">
        <authorList>
            <person name="Wang X."/>
        </authorList>
    </citation>
    <scope>NUCLEOTIDE SEQUENCE [LARGE SCALE GENOMIC DNA]</scope>
    <source>
        <strain evidence="3 4">CICC 11023</strain>
    </source>
</reference>
<dbReference type="InterPro" id="IPR013120">
    <property type="entry name" value="FAR_NAD-bd"/>
</dbReference>
<comment type="caution">
    <text evidence="3">The sequence shown here is derived from an EMBL/GenBank/DDBJ whole genome shotgun (WGS) entry which is preliminary data.</text>
</comment>
<dbReference type="PANTHER" id="PTHR43000">
    <property type="entry name" value="DTDP-D-GLUCOSE 4,6-DEHYDRATASE-RELATED"/>
    <property type="match status" value="1"/>
</dbReference>
<dbReference type="EMBL" id="VXLC01000018">
    <property type="protein sequence ID" value="KAA8884806.1"/>
    <property type="molecule type" value="Genomic_DNA"/>
</dbReference>
<sequence length="405" mass="44978">MERRTGRRHVRERGRPVRRGRAGSRRRPAPAGRHHRPPLRPRHVEHLMGHSRVAVVDGANGYVASNTICALLERGIRVKALARGARTRVPEALESATIIDGETPPDITELETYDCELTQEYLGINDFEAATIFSEPCDFWHFAAAVDLSPNRPALLQDVNTRGTERALRLFVKHSRPGSRFFLISTAYVGGVSDTPSAETWLPPTDATQYRTVYEATKCGGELVFRDFLREHNIDGAVFRLGQVVGSSKTAHTTSDFGIYNFMSNMKRVARRFPGGDAAVQVTDGATLNLVPIDTTVEWLLGLAEADQLPRIVNLTDRIGVPADETVRMIGAGLGMTLRPVTPEEWDDGSLTALDRAVATRMAYTGKYLLERIEFDRSNLESVLTVPDEACDLGLLERLIAWYLK</sequence>
<name>A0A5N0E778_9NOCA</name>
<organism evidence="3 4">
    <name type="scientific">Nocardia colli</name>
    <dbReference type="NCBI Taxonomy" id="2545717"/>
    <lineage>
        <taxon>Bacteria</taxon>
        <taxon>Bacillati</taxon>
        <taxon>Actinomycetota</taxon>
        <taxon>Actinomycetes</taxon>
        <taxon>Mycobacteriales</taxon>
        <taxon>Nocardiaceae</taxon>
        <taxon>Nocardia</taxon>
    </lineage>
</organism>
<dbReference type="AlphaFoldDB" id="A0A5N0E778"/>
<protein>
    <submittedName>
        <fullName evidence="3">NAD-dependent epimerase/dehydratase family protein</fullName>
    </submittedName>
</protein>
<dbReference type="Proteomes" id="UP000323876">
    <property type="component" value="Unassembled WGS sequence"/>
</dbReference>
<dbReference type="InterPro" id="IPR036291">
    <property type="entry name" value="NAD(P)-bd_dom_sf"/>
</dbReference>